<dbReference type="RefSeq" id="WP_012301901.1">
    <property type="nucleotide sequence ID" value="NC_010424.1"/>
</dbReference>
<dbReference type="EMBL" id="CP000860">
    <property type="protein sequence ID" value="ACA59315.1"/>
    <property type="molecule type" value="Genomic_DNA"/>
</dbReference>
<dbReference type="Proteomes" id="UP000008544">
    <property type="component" value="Chromosome"/>
</dbReference>
<dbReference type="InterPro" id="IPR011335">
    <property type="entry name" value="Restrct_endonuc-II-like"/>
</dbReference>
<proteinExistence type="predicted"/>
<dbReference type="AlphaFoldDB" id="B1I2U6"/>
<keyword evidence="2" id="KW-1185">Reference proteome</keyword>
<reference evidence="1 2" key="2">
    <citation type="journal article" date="2008" name="Science">
        <title>Environmental genomics reveals a single-species ecosystem deep within Earth.</title>
        <authorList>
            <person name="Chivian D."/>
            <person name="Brodie E.L."/>
            <person name="Alm E.J."/>
            <person name="Culley D.E."/>
            <person name="Dehal P.S."/>
            <person name="Desantis T.Z."/>
            <person name="Gihring T.M."/>
            <person name="Lapidus A."/>
            <person name="Lin L.H."/>
            <person name="Lowry S.R."/>
            <person name="Moser D.P."/>
            <person name="Richardson P.M."/>
            <person name="Southam G."/>
            <person name="Wanger G."/>
            <person name="Pratt L.M."/>
            <person name="Andersen G.L."/>
            <person name="Hazen T.C."/>
            <person name="Brockman F.J."/>
            <person name="Arkin A.P."/>
            <person name="Onstott T.C."/>
        </authorList>
    </citation>
    <scope>NUCLEOTIDE SEQUENCE [LARGE SCALE GENOMIC DNA]</scope>
    <source>
        <strain evidence="1 2">MP104C</strain>
    </source>
</reference>
<reference evidence="2" key="1">
    <citation type="submission" date="2007-10" db="EMBL/GenBank/DDBJ databases">
        <title>Complete sequence of chromosome of Desulforudis audaxviator MP104C.</title>
        <authorList>
            <person name="Copeland A."/>
            <person name="Lucas S."/>
            <person name="Lapidus A."/>
            <person name="Barry K."/>
            <person name="Glavina del Rio T."/>
            <person name="Dalin E."/>
            <person name="Tice H."/>
            <person name="Bruce D."/>
            <person name="Pitluck S."/>
            <person name="Lowry S.R."/>
            <person name="Larimer F."/>
            <person name="Land M.L."/>
            <person name="Hauser L."/>
            <person name="Kyrpides N."/>
            <person name="Ivanova N.N."/>
            <person name="Richardson P."/>
        </authorList>
    </citation>
    <scope>NUCLEOTIDE SEQUENCE [LARGE SCALE GENOMIC DNA]</scope>
    <source>
        <strain evidence="2">MP104C</strain>
    </source>
</reference>
<organism evidence="1 2">
    <name type="scientific">Desulforudis audaxviator (strain MP104C)</name>
    <dbReference type="NCBI Taxonomy" id="477974"/>
    <lineage>
        <taxon>Bacteria</taxon>
        <taxon>Bacillati</taxon>
        <taxon>Bacillota</taxon>
        <taxon>Clostridia</taxon>
        <taxon>Thermoanaerobacterales</taxon>
        <taxon>Candidatus Desulforudaceae</taxon>
        <taxon>Candidatus Desulforudis</taxon>
    </lineage>
</organism>
<accession>B1I2U6</accession>
<dbReference type="SUPFAM" id="SSF52980">
    <property type="entry name" value="Restriction endonuclease-like"/>
    <property type="match status" value="1"/>
</dbReference>
<gene>
    <name evidence="1" type="ordered locus">Daud_0796</name>
</gene>
<sequence>MVPLNAPELKRIAASLRKYDLKSTVTQLGGLLTVPALQANTIRIETLVHLAVAHCHGRCTPGLTEIGHWLNRHLGNTEIARLEDPVEDVFVTSVETPKGNRRVFEGIWESNDYFVQVVLDTLGSPRAPQKCRDLLLPAFALLKLSDCVAERVGLRRWHIEPSAPKGTVRLPPATRVADRARAITFTDNELDALGINREVLTPFILGDEDKQVLAEELTGHSSLERRPLVDFSGELVLALPHAVSPAIRRFVLFELRRMGYLQPFADALAKRQAYQVEQEGLWELKGEAYSLEPPVPDGKVPSLHAWLLKYDINKYLHVVLLHDRLDWLEEQGLSSFMEYPEPLRASLERYLNHVADHCRASPDFAEGMTLLVMGGLGRGFALGFKDWPEQWRLSVIRISDLLMLAGEPDRPITRYLKCLKQKEWAEREGVHFLNINGDYNFYCFWRRLNYQLVPRDLPVDNRSMVAISNDMVLPVRKEVRNLMDRHVLQTKDGDYSPVMRFGRDAYFKSMQGRPIYASLGHLHAGVLAGAVETPRGPSWLLVEPREGGKQIQHLLYEIWSGFIGLYNRLVFEVEALYPEAPSGAVEIHLNFSEVEVPETYAERKPGMVIGEPEVTVNLEQRTAEIKFPPHFLMHFQQPENTGERLVLRGMAKGLVSLHQGVTGDVDETALDDLMNRVIGITGIRVLHLFHTYYPIEHLLAREGQKPIFLAHEDFVFSKLRLSEGCTVARPGTSITSKVECNEFLHRVVDKVWNQLRELLQQLDRASVIREALGVHEAVIQDRDHWRRTAQAVLALYAPEEDVFAVAQKRESDRTNVSLAARTILEMAICECPKVGGRQLSRWGLDELLAKAALLVEVATDSDAVNSDLIEPRIDLHPNGEYTIDRGFHNTVIKPFLTAYFREEFEAAAGEYSKLYRNERPGERTSADEVFSADFFRAFRTEFGLTPDEAVDGLAELMDLAVKRDSVVVETTLGDLKTRLTKARGLSLDASKAFIRTFSIFHRLAWDKPPPGFRKQDLYPWRFRRRLSAKVRPILVFGEQDDDKVFFGAGSLWLGVGYLLERSEKGHLPKEFFTSQEMKQYIGRVNSERGHAFARFVADHFRENGWQTRTNVQMTELGGPAQLGDVDVLAWRPSGKIQIIECKRLQLARTVAEVAEICRRFRGEAKDELDKHVRRVNWIRANPAGLHGIVGFVPDSARIDDRLVTNTHVPMMYLTSLPIEADKIGPLK</sequence>
<dbReference type="OrthoDB" id="51260at2"/>
<dbReference type="HOGENOM" id="CLU_006642_0_0_9"/>
<protein>
    <submittedName>
        <fullName evidence="1">Uncharacterized protein</fullName>
    </submittedName>
</protein>
<dbReference type="STRING" id="477974.Daud_0796"/>
<evidence type="ECO:0000313" key="1">
    <source>
        <dbReference type="EMBL" id="ACA59315.1"/>
    </source>
</evidence>
<dbReference type="eggNOG" id="COG3012">
    <property type="taxonomic scope" value="Bacteria"/>
</dbReference>
<name>B1I2U6_DESAP</name>
<dbReference type="KEGG" id="dau:Daud_0796"/>
<evidence type="ECO:0000313" key="2">
    <source>
        <dbReference type="Proteomes" id="UP000008544"/>
    </source>
</evidence>